<dbReference type="NCBIfam" id="TIGR04433">
    <property type="entry name" value="UrcA_uranyl"/>
    <property type="match status" value="1"/>
</dbReference>
<proteinExistence type="predicted"/>
<dbReference type="EMBL" id="JAMGBC010000001">
    <property type="protein sequence ID" value="MCL6678429.1"/>
    <property type="molecule type" value="Genomic_DNA"/>
</dbReference>
<keyword evidence="3" id="KW-1185">Reference proteome</keyword>
<organism evidence="2 3">
    <name type="scientific">Sphingomonas anseongensis</name>
    <dbReference type="NCBI Taxonomy" id="2908207"/>
    <lineage>
        <taxon>Bacteria</taxon>
        <taxon>Pseudomonadati</taxon>
        <taxon>Pseudomonadota</taxon>
        <taxon>Alphaproteobacteria</taxon>
        <taxon>Sphingomonadales</taxon>
        <taxon>Sphingomonadaceae</taxon>
        <taxon>Sphingomonas</taxon>
    </lineage>
</organism>
<feature type="chain" id="PRO_5046427863" evidence="1">
    <location>
        <begin position="26"/>
        <end position="114"/>
    </location>
</feature>
<dbReference type="InterPro" id="IPR030972">
    <property type="entry name" value="UrcA_uranyl"/>
</dbReference>
<feature type="signal peptide" evidence="1">
    <location>
        <begin position="1"/>
        <end position="25"/>
    </location>
</feature>
<dbReference type="Proteomes" id="UP001165343">
    <property type="component" value="Unassembled WGS sequence"/>
</dbReference>
<accession>A0ABT0RDW8</accession>
<comment type="caution">
    <text evidence="2">The sequence shown here is derived from an EMBL/GenBank/DDBJ whole genome shotgun (WGS) entry which is preliminary data.</text>
</comment>
<reference evidence="2" key="1">
    <citation type="submission" date="2022-05" db="EMBL/GenBank/DDBJ databases">
        <authorList>
            <person name="Jo J.-H."/>
            <person name="Im W.-T."/>
        </authorList>
    </citation>
    <scope>NUCLEOTIDE SEQUENCE</scope>
    <source>
        <strain evidence="2">RG327</strain>
    </source>
</reference>
<evidence type="ECO:0000313" key="3">
    <source>
        <dbReference type="Proteomes" id="UP001165343"/>
    </source>
</evidence>
<evidence type="ECO:0000313" key="2">
    <source>
        <dbReference type="EMBL" id="MCL6678429.1"/>
    </source>
</evidence>
<gene>
    <name evidence="2" type="ORF">LZ519_03740</name>
</gene>
<keyword evidence="1" id="KW-0732">Signal</keyword>
<evidence type="ECO:0000256" key="1">
    <source>
        <dbReference type="SAM" id="SignalP"/>
    </source>
</evidence>
<name>A0ABT0RDW8_9SPHN</name>
<dbReference type="RefSeq" id="WP_249867382.1">
    <property type="nucleotide sequence ID" value="NZ_JAMGBC010000001.1"/>
</dbReference>
<sequence length="114" mass="11861">MIKTISAIAALLVASALVVPTVSQASVSNSVRVSYADLNLGSETGAWILERRISSAARIVCEIEDSRELALRQATVVCRTQAIADAQPAFNAALAAARNPSVTALPATITVIAR</sequence>
<protein>
    <submittedName>
        <fullName evidence="2">UrcA family protein</fullName>
    </submittedName>
</protein>